<comment type="caution">
    <text evidence="1">The sequence shown here is derived from an EMBL/GenBank/DDBJ whole genome shotgun (WGS) entry which is preliminary data.</text>
</comment>
<proteinExistence type="predicted"/>
<dbReference type="AlphaFoldDB" id="A0A099L4Q2"/>
<sequence>MKNIINHIVSTVINTFKSKLKLTSTKKTGLICNYSNNYYGDQYCQTKLK</sequence>
<accession>A0A099L4Q2</accession>
<evidence type="ECO:0000313" key="2">
    <source>
        <dbReference type="Proteomes" id="UP000029868"/>
    </source>
</evidence>
<dbReference type="EMBL" id="JQEC01000004">
    <property type="protein sequence ID" value="KGJ96858.1"/>
    <property type="molecule type" value="Genomic_DNA"/>
</dbReference>
<gene>
    <name evidence="1" type="ORF">GAB14E_1326</name>
</gene>
<dbReference type="Proteomes" id="UP000029868">
    <property type="component" value="Unassembled WGS sequence"/>
</dbReference>
<protein>
    <submittedName>
        <fullName evidence="1">Uncharacterized protein</fullName>
    </submittedName>
</protein>
<evidence type="ECO:0000313" key="1">
    <source>
        <dbReference type="EMBL" id="KGJ96858.1"/>
    </source>
</evidence>
<organism evidence="1 2">
    <name type="scientific">Colwellia psychrerythraea</name>
    <name type="common">Vibrio psychroerythus</name>
    <dbReference type="NCBI Taxonomy" id="28229"/>
    <lineage>
        <taxon>Bacteria</taxon>
        <taxon>Pseudomonadati</taxon>
        <taxon>Pseudomonadota</taxon>
        <taxon>Gammaproteobacteria</taxon>
        <taxon>Alteromonadales</taxon>
        <taxon>Colwelliaceae</taxon>
        <taxon>Colwellia</taxon>
    </lineage>
</organism>
<dbReference type="PATRIC" id="fig|28229.3.peg.484"/>
<name>A0A099L4Q2_COLPS</name>
<reference evidence="1 2" key="1">
    <citation type="submission" date="2014-08" db="EMBL/GenBank/DDBJ databases">
        <title>Genomic and Phenotypic Diversity of Colwellia psychrerythraea strains from Disparate Marine Basins.</title>
        <authorList>
            <person name="Techtmann S.M."/>
            <person name="Stelling S.C."/>
            <person name="Utturkar S.M."/>
            <person name="Alshibli N."/>
            <person name="Harris A."/>
            <person name="Brown S.D."/>
            <person name="Hazen T.C."/>
        </authorList>
    </citation>
    <scope>NUCLEOTIDE SEQUENCE [LARGE SCALE GENOMIC DNA]</scope>
    <source>
        <strain evidence="1 2">GAB14E</strain>
    </source>
</reference>